<name>B0MXZ1_9BACT</name>
<evidence type="ECO:0000313" key="2">
    <source>
        <dbReference type="Proteomes" id="UP000005819"/>
    </source>
</evidence>
<protein>
    <submittedName>
        <fullName evidence="1">Uncharacterized protein</fullName>
    </submittedName>
</protein>
<dbReference type="HOGENOM" id="CLU_3195264_0_0_10"/>
<dbReference type="Proteomes" id="UP000005819">
    <property type="component" value="Unassembled WGS sequence"/>
</dbReference>
<evidence type="ECO:0000313" key="1">
    <source>
        <dbReference type="EMBL" id="EDS02477.1"/>
    </source>
</evidence>
<dbReference type="AlphaFoldDB" id="B0MXZ1"/>
<organism evidence="1 2">
    <name type="scientific">Alistipes putredinis DSM 17216</name>
    <dbReference type="NCBI Taxonomy" id="445970"/>
    <lineage>
        <taxon>Bacteria</taxon>
        <taxon>Pseudomonadati</taxon>
        <taxon>Bacteroidota</taxon>
        <taxon>Bacteroidia</taxon>
        <taxon>Bacteroidales</taxon>
        <taxon>Rikenellaceae</taxon>
        <taxon>Alistipes</taxon>
    </lineage>
</organism>
<accession>B0MXZ1</accession>
<keyword evidence="2" id="KW-1185">Reference proteome</keyword>
<proteinExistence type="predicted"/>
<comment type="caution">
    <text evidence="1">The sequence shown here is derived from an EMBL/GenBank/DDBJ whole genome shotgun (WGS) entry which is preliminary data.</text>
</comment>
<dbReference type="EMBL" id="ABFK02000020">
    <property type="protein sequence ID" value="EDS02477.1"/>
    <property type="molecule type" value="Genomic_DNA"/>
</dbReference>
<gene>
    <name evidence="1" type="ORF">ALIPUT_02003</name>
</gene>
<sequence>MSIFDERIEQLQHNVRPIFGAGQNDGCKRTRLSLSLKYSAAARRK</sequence>
<reference evidence="1" key="1">
    <citation type="submission" date="2007-10" db="EMBL/GenBank/DDBJ databases">
        <authorList>
            <person name="Fulton L."/>
            <person name="Clifton S."/>
            <person name="Fulton B."/>
            <person name="Xu J."/>
            <person name="Minx P."/>
            <person name="Pepin K.H."/>
            <person name="Johnson M."/>
            <person name="Thiruvilangam P."/>
            <person name="Bhonagiri V."/>
            <person name="Nash W.E."/>
            <person name="Mardis E.R."/>
            <person name="Wilson R.K."/>
        </authorList>
    </citation>
    <scope>NUCLEOTIDE SEQUENCE [LARGE SCALE GENOMIC DNA]</scope>
    <source>
        <strain evidence="1">DSM 17216</strain>
    </source>
</reference>
<reference evidence="1" key="2">
    <citation type="submission" date="2013-09" db="EMBL/GenBank/DDBJ databases">
        <title>Draft genome sequence of Alistipes putredinis (DSM 17216).</title>
        <authorList>
            <person name="Sudarsanam P."/>
            <person name="Ley R."/>
            <person name="Guruge J."/>
            <person name="Turnbaugh P.J."/>
            <person name="Mahowald M."/>
            <person name="Liep D."/>
            <person name="Gordon J."/>
        </authorList>
    </citation>
    <scope>NUCLEOTIDE SEQUENCE</scope>
    <source>
        <strain evidence="1">DSM 17216</strain>
    </source>
</reference>